<accession>A0ABP9L2A7</accession>
<dbReference type="InterPro" id="IPR004710">
    <property type="entry name" value="Bilac:Na_transpt"/>
</dbReference>
<comment type="subcellular location">
    <subcellularLocation>
        <location evidence="1">Membrane</location>
        <topology evidence="1">Multi-pass membrane protein</topology>
    </subcellularLocation>
</comment>
<evidence type="ECO:0000256" key="2">
    <source>
        <dbReference type="ARBA" id="ARBA00022692"/>
    </source>
</evidence>
<feature type="transmembrane region" description="Helical" evidence="5">
    <location>
        <begin position="199"/>
        <end position="218"/>
    </location>
</feature>
<keyword evidence="7" id="KW-1185">Reference proteome</keyword>
<feature type="transmembrane region" description="Helical" evidence="5">
    <location>
        <begin position="225"/>
        <end position="245"/>
    </location>
</feature>
<keyword evidence="4 5" id="KW-0472">Membrane</keyword>
<evidence type="ECO:0000256" key="1">
    <source>
        <dbReference type="ARBA" id="ARBA00004141"/>
    </source>
</evidence>
<feature type="transmembrane region" description="Helical" evidence="5">
    <location>
        <begin position="251"/>
        <end position="272"/>
    </location>
</feature>
<feature type="transmembrane region" description="Helical" evidence="5">
    <location>
        <begin position="167"/>
        <end position="187"/>
    </location>
</feature>
<proteinExistence type="predicted"/>
<dbReference type="RefSeq" id="WP_158982806.1">
    <property type="nucleotide sequence ID" value="NZ_BAABKY010000001.1"/>
</dbReference>
<dbReference type="InterPro" id="IPR002657">
    <property type="entry name" value="BilAc:Na_symport/Acr3"/>
</dbReference>
<comment type="caution">
    <text evidence="6">The sequence shown here is derived from an EMBL/GenBank/DDBJ whole genome shotgun (WGS) entry which is preliminary data.</text>
</comment>
<dbReference type="PANTHER" id="PTHR10361">
    <property type="entry name" value="SODIUM-BILE ACID COTRANSPORTER"/>
    <property type="match status" value="1"/>
</dbReference>
<dbReference type="Proteomes" id="UP001501083">
    <property type="component" value="Unassembled WGS sequence"/>
</dbReference>
<dbReference type="InterPro" id="IPR038770">
    <property type="entry name" value="Na+/solute_symporter_sf"/>
</dbReference>
<evidence type="ECO:0000256" key="5">
    <source>
        <dbReference type="SAM" id="Phobius"/>
    </source>
</evidence>
<dbReference type="PANTHER" id="PTHR10361:SF28">
    <property type="entry name" value="P3 PROTEIN-RELATED"/>
    <property type="match status" value="1"/>
</dbReference>
<evidence type="ECO:0000313" key="6">
    <source>
        <dbReference type="EMBL" id="GAA5069704.1"/>
    </source>
</evidence>
<feature type="transmembrane region" description="Helical" evidence="5">
    <location>
        <begin position="134"/>
        <end position="155"/>
    </location>
</feature>
<keyword evidence="2 5" id="KW-0812">Transmembrane</keyword>
<keyword evidence="3 5" id="KW-1133">Transmembrane helix</keyword>
<gene>
    <name evidence="6" type="ORF">GCM10025759_06810</name>
</gene>
<feature type="transmembrane region" description="Helical" evidence="5">
    <location>
        <begin position="38"/>
        <end position="60"/>
    </location>
</feature>
<name>A0ABP9L2A7_9GAMM</name>
<feature type="transmembrane region" description="Helical" evidence="5">
    <location>
        <begin position="6"/>
        <end position="26"/>
    </location>
</feature>
<evidence type="ECO:0000256" key="4">
    <source>
        <dbReference type="ARBA" id="ARBA00023136"/>
    </source>
</evidence>
<feature type="transmembrane region" description="Helical" evidence="5">
    <location>
        <begin position="96"/>
        <end position="114"/>
    </location>
</feature>
<protein>
    <recommendedName>
        <fullName evidence="8">Na+-dependent transporter</fullName>
    </recommendedName>
</protein>
<feature type="transmembrane region" description="Helical" evidence="5">
    <location>
        <begin position="66"/>
        <end position="84"/>
    </location>
</feature>
<sequence>MRDLVMLGIQASILGTVFCYGLQATLDDALHLVRHRSLLLRSLISMFVVMPAAALVILGVFDLPKATAIVLVALAISPIPPMLPKKERKAGGLADYGLGLMLTVGLLAIVIVPLAGELLARYFGRPFHVAGGAIAKPVLMMIAAPLVLGMLARAWKPEIAARLVKPLLIASTVLLVVCALAIIVGMSHTLAPLIHDGTLWAMLLFALIGLVSGHWLGGPIGEQRTVLALSTASRHPAIALAIAKSNFPDEHFLAATVVLYLLVVTVTVVPYVQWRKRATRD</sequence>
<dbReference type="Gene3D" id="1.20.1530.20">
    <property type="match status" value="1"/>
</dbReference>
<reference evidence="7" key="1">
    <citation type="journal article" date="2019" name="Int. J. Syst. Evol. Microbiol.">
        <title>The Global Catalogue of Microorganisms (GCM) 10K type strain sequencing project: providing services to taxonomists for standard genome sequencing and annotation.</title>
        <authorList>
            <consortium name="The Broad Institute Genomics Platform"/>
            <consortium name="The Broad Institute Genome Sequencing Center for Infectious Disease"/>
            <person name="Wu L."/>
            <person name="Ma J."/>
        </authorList>
    </citation>
    <scope>NUCLEOTIDE SEQUENCE [LARGE SCALE GENOMIC DNA]</scope>
    <source>
        <strain evidence="7">JCM 19212</strain>
    </source>
</reference>
<dbReference type="Pfam" id="PF01758">
    <property type="entry name" value="SBF"/>
    <property type="match status" value="1"/>
</dbReference>
<organism evidence="6 7">
    <name type="scientific">Lysobacter panacisoli</name>
    <dbReference type="NCBI Taxonomy" id="1255263"/>
    <lineage>
        <taxon>Bacteria</taxon>
        <taxon>Pseudomonadati</taxon>
        <taxon>Pseudomonadota</taxon>
        <taxon>Gammaproteobacteria</taxon>
        <taxon>Lysobacterales</taxon>
        <taxon>Lysobacteraceae</taxon>
        <taxon>Lysobacter</taxon>
    </lineage>
</organism>
<evidence type="ECO:0000256" key="3">
    <source>
        <dbReference type="ARBA" id="ARBA00022989"/>
    </source>
</evidence>
<evidence type="ECO:0008006" key="8">
    <source>
        <dbReference type="Google" id="ProtNLM"/>
    </source>
</evidence>
<evidence type="ECO:0000313" key="7">
    <source>
        <dbReference type="Proteomes" id="UP001501083"/>
    </source>
</evidence>
<dbReference type="EMBL" id="BAABKY010000001">
    <property type="protein sequence ID" value="GAA5069704.1"/>
    <property type="molecule type" value="Genomic_DNA"/>
</dbReference>